<feature type="region of interest" description="Disordered" evidence="1">
    <location>
        <begin position="1"/>
        <end position="71"/>
    </location>
</feature>
<name>A0A1Z4VT69_9GAMM</name>
<evidence type="ECO:0000313" key="2">
    <source>
        <dbReference type="EMBL" id="BAZ94602.1"/>
    </source>
</evidence>
<evidence type="ECO:0000313" key="3">
    <source>
        <dbReference type="Proteomes" id="UP000218765"/>
    </source>
</evidence>
<accession>A0A1Z4VT69</accession>
<evidence type="ECO:0000256" key="1">
    <source>
        <dbReference type="SAM" id="MobiDB-lite"/>
    </source>
</evidence>
<dbReference type="AlphaFoldDB" id="A0A1Z4VT69"/>
<organism evidence="2 3">
    <name type="scientific">Thiohalobacter thiocyanaticus</name>
    <dbReference type="NCBI Taxonomy" id="585455"/>
    <lineage>
        <taxon>Bacteria</taxon>
        <taxon>Pseudomonadati</taxon>
        <taxon>Pseudomonadota</taxon>
        <taxon>Gammaproteobacteria</taxon>
        <taxon>Thiohalobacterales</taxon>
        <taxon>Thiohalobacteraceae</taxon>
        <taxon>Thiohalobacter</taxon>
    </lineage>
</organism>
<feature type="compositionally biased region" description="Basic and acidic residues" evidence="1">
    <location>
        <begin position="25"/>
        <end position="37"/>
    </location>
</feature>
<proteinExistence type="predicted"/>
<dbReference type="KEGG" id="ttc:FOKN1_2225"/>
<gene>
    <name evidence="2" type="ORF">FOKN1_2225</name>
</gene>
<sequence length="71" mass="7426">MIRLDPLKGVGDKTQSLSFVTDPFKGGETRKESEQLPRELGLAGLGKGGGGQQLFESGGQAFDHGRGPAVN</sequence>
<dbReference type="EMBL" id="AP018052">
    <property type="protein sequence ID" value="BAZ94602.1"/>
    <property type="molecule type" value="Genomic_DNA"/>
</dbReference>
<reference evidence="2 3" key="1">
    <citation type="submission" date="2017-05" db="EMBL/GenBank/DDBJ databases">
        <title>Thiocyanate degradation by Thiohalobacter thiocyanaticus FOKN1.</title>
        <authorList>
            <person name="Oshiki M."/>
            <person name="Fukushima T."/>
            <person name="Kawano S."/>
            <person name="Nakagawa J."/>
        </authorList>
    </citation>
    <scope>NUCLEOTIDE SEQUENCE [LARGE SCALE GENOMIC DNA]</scope>
    <source>
        <strain evidence="2 3">FOKN1</strain>
    </source>
</reference>
<dbReference type="Proteomes" id="UP000218765">
    <property type="component" value="Chromosome"/>
</dbReference>
<protein>
    <submittedName>
        <fullName evidence="2">Uncharacterized protein</fullName>
    </submittedName>
</protein>
<feature type="compositionally biased region" description="Gly residues" evidence="1">
    <location>
        <begin position="43"/>
        <end position="52"/>
    </location>
</feature>
<keyword evidence="3" id="KW-1185">Reference proteome</keyword>